<dbReference type="PROSITE" id="PS00175">
    <property type="entry name" value="PG_MUTASE"/>
    <property type="match status" value="1"/>
</dbReference>
<dbReference type="NCBIfam" id="NF010713">
    <property type="entry name" value="PRK14115.1"/>
    <property type="match status" value="1"/>
</dbReference>
<dbReference type="Proteomes" id="UP001054902">
    <property type="component" value="Unassembled WGS sequence"/>
</dbReference>
<feature type="signal peptide" evidence="9">
    <location>
        <begin position="1"/>
        <end position="19"/>
    </location>
</feature>
<protein>
    <recommendedName>
        <fullName evidence="8">Phosphoglycerate mutase</fullName>
        <ecNumber evidence="8">5.4.2.11</ecNumber>
    </recommendedName>
</protein>
<feature type="binding site" evidence="6">
    <location>
        <position position="147"/>
    </location>
    <ligand>
        <name>substrate</name>
    </ligand>
</feature>
<feature type="binding site" evidence="6">
    <location>
        <position position="109"/>
    </location>
    <ligand>
        <name>substrate</name>
    </ligand>
</feature>
<comment type="similarity">
    <text evidence="2 8">Belongs to the phosphoglycerate mutase family. BPG-dependent PGAM subfamily.</text>
</comment>
<feature type="active site" description="Tele-phosphohistidine intermediate" evidence="5">
    <location>
        <position position="58"/>
    </location>
</feature>
<feature type="chain" id="PRO_5041985266" description="Phosphoglycerate mutase" evidence="9">
    <location>
        <begin position="20"/>
        <end position="304"/>
    </location>
</feature>
<keyword evidence="11" id="KW-1185">Reference proteome</keyword>
<feature type="site" description="Transition state stabilizer" evidence="7">
    <location>
        <position position="230"/>
    </location>
</feature>
<proteinExistence type="inferred from homology"/>
<dbReference type="HAMAP" id="MF_01039">
    <property type="entry name" value="PGAM_GpmA"/>
    <property type="match status" value="1"/>
</dbReference>
<keyword evidence="4 8" id="KW-0413">Isomerase</keyword>
<feature type="active site" description="Proton donor/acceptor" evidence="5">
    <location>
        <position position="136"/>
    </location>
</feature>
<dbReference type="GO" id="GO:0006096">
    <property type="term" value="P:glycolytic process"/>
    <property type="evidence" value="ECO:0007669"/>
    <property type="project" value="UniProtKB-KW"/>
</dbReference>
<evidence type="ECO:0000256" key="2">
    <source>
        <dbReference type="ARBA" id="ARBA00006717"/>
    </source>
</evidence>
<keyword evidence="3 8" id="KW-0324">Glycolysis</keyword>
<dbReference type="Gene3D" id="3.40.50.1240">
    <property type="entry name" value="Phosphoglycerate mutase-like"/>
    <property type="match status" value="1"/>
</dbReference>
<feature type="binding site" evidence="6">
    <location>
        <begin position="136"/>
        <end position="139"/>
    </location>
    <ligand>
        <name>substrate</name>
    </ligand>
</feature>
<evidence type="ECO:0000256" key="4">
    <source>
        <dbReference type="ARBA" id="ARBA00023235"/>
    </source>
</evidence>
<dbReference type="FunFam" id="3.40.50.1240:FF:000003">
    <property type="entry name" value="2,3-bisphosphoglycerate-dependent phosphoglycerate mutase"/>
    <property type="match status" value="1"/>
</dbReference>
<dbReference type="InterPro" id="IPR013078">
    <property type="entry name" value="His_Pase_superF_clade-1"/>
</dbReference>
<comment type="catalytic activity">
    <reaction evidence="1 8">
        <text>(2R)-2-phosphoglycerate = (2R)-3-phosphoglycerate</text>
        <dbReference type="Rhea" id="RHEA:15901"/>
        <dbReference type="ChEBI" id="CHEBI:58272"/>
        <dbReference type="ChEBI" id="CHEBI:58289"/>
        <dbReference type="EC" id="5.4.2.11"/>
    </reaction>
</comment>
<dbReference type="EC" id="5.4.2.11" evidence="8"/>
<dbReference type="GO" id="GO:0004619">
    <property type="term" value="F:phosphoglycerate mutase activity"/>
    <property type="evidence" value="ECO:0007669"/>
    <property type="project" value="UniProtKB-EC"/>
</dbReference>
<comment type="caution">
    <text evidence="10">The sequence shown here is derived from an EMBL/GenBank/DDBJ whole genome shotgun (WGS) entry which is preliminary data.</text>
</comment>
<evidence type="ECO:0000313" key="11">
    <source>
        <dbReference type="Proteomes" id="UP001054902"/>
    </source>
</evidence>
<dbReference type="Pfam" id="PF00300">
    <property type="entry name" value="His_Phos_1"/>
    <property type="match status" value="1"/>
</dbReference>
<feature type="binding site" evidence="6">
    <location>
        <begin position="57"/>
        <end position="64"/>
    </location>
    <ligand>
        <name>substrate</name>
    </ligand>
</feature>
<dbReference type="AlphaFoldDB" id="A0AAD3H6H2"/>
<dbReference type="SMART" id="SM00855">
    <property type="entry name" value="PGAM"/>
    <property type="match status" value="1"/>
</dbReference>
<keyword evidence="9" id="KW-0732">Signal</keyword>
<dbReference type="NCBIfam" id="TIGR01258">
    <property type="entry name" value="pgm_1"/>
    <property type="match status" value="1"/>
</dbReference>
<evidence type="ECO:0000256" key="7">
    <source>
        <dbReference type="PIRSR" id="PIRSR613078-3"/>
    </source>
</evidence>
<evidence type="ECO:0000256" key="1">
    <source>
        <dbReference type="ARBA" id="ARBA00000380"/>
    </source>
</evidence>
<reference evidence="10 11" key="1">
    <citation type="journal article" date="2021" name="Sci. Rep.">
        <title>The genome of the diatom Chaetoceros tenuissimus carries an ancient integrated fragment of an extant virus.</title>
        <authorList>
            <person name="Hongo Y."/>
            <person name="Kimura K."/>
            <person name="Takaki Y."/>
            <person name="Yoshida Y."/>
            <person name="Baba S."/>
            <person name="Kobayashi G."/>
            <person name="Nagasaki K."/>
            <person name="Hano T."/>
            <person name="Tomaru Y."/>
        </authorList>
    </citation>
    <scope>NUCLEOTIDE SEQUENCE [LARGE SCALE GENOMIC DNA]</scope>
    <source>
        <strain evidence="10 11">NIES-3715</strain>
    </source>
</reference>
<dbReference type="SUPFAM" id="SSF53254">
    <property type="entry name" value="Phosphoglycerate mutase-like"/>
    <property type="match status" value="1"/>
</dbReference>
<accession>A0AAD3H6H2</accession>
<dbReference type="InterPro" id="IPR005952">
    <property type="entry name" value="Phosphogly_mut1"/>
</dbReference>
<dbReference type="EMBL" id="BLLK01000045">
    <property type="protein sequence ID" value="GFH52412.1"/>
    <property type="molecule type" value="Genomic_DNA"/>
</dbReference>
<evidence type="ECO:0000256" key="8">
    <source>
        <dbReference type="RuleBase" id="RU004511"/>
    </source>
</evidence>
<organism evidence="10 11">
    <name type="scientific">Chaetoceros tenuissimus</name>
    <dbReference type="NCBI Taxonomy" id="426638"/>
    <lineage>
        <taxon>Eukaryota</taxon>
        <taxon>Sar</taxon>
        <taxon>Stramenopiles</taxon>
        <taxon>Ochrophyta</taxon>
        <taxon>Bacillariophyta</taxon>
        <taxon>Coscinodiscophyceae</taxon>
        <taxon>Chaetocerotophycidae</taxon>
        <taxon>Chaetocerotales</taxon>
        <taxon>Chaetocerotaceae</taxon>
        <taxon>Chaetoceros</taxon>
    </lineage>
</organism>
<feature type="binding site" evidence="6">
    <location>
        <begin position="70"/>
        <end position="71"/>
    </location>
    <ligand>
        <name>substrate</name>
    </ligand>
</feature>
<sequence>MKSYLKACLFLSLSTLTLATRPWGMTALNVRGGGSGIQEKEVKDEKVKGPCTLILIRHGESEWNVSNKFTGWYDCPLSEKGISEVKQAGLLLNEAGIKPDIAHTSYLQRAIKTLQLVQEETGTMWIPTSKAWQLNERHYGGLTGMDKVETVEKHGAEQVLIWRRSYDIPPPPVLADSPFHPKNDPRYAHLEFPEEFTETLATTLDRVLPYFLNNIVPDLKRGKTVIVAAHGNSLRALVKHLDGVDEDTIVNLNIPTGIPLVYHLDENMNVIPSDNGIAPLRGEYLGNQEEVRARIEGVQNQTKK</sequence>
<dbReference type="InterPro" id="IPR001345">
    <property type="entry name" value="PG/BPGM_mutase_AS"/>
</dbReference>
<evidence type="ECO:0000256" key="5">
    <source>
        <dbReference type="PIRSR" id="PIRSR613078-1"/>
    </source>
</evidence>
<evidence type="ECO:0000256" key="6">
    <source>
        <dbReference type="PIRSR" id="PIRSR613078-2"/>
    </source>
</evidence>
<evidence type="ECO:0000313" key="10">
    <source>
        <dbReference type="EMBL" id="GFH52412.1"/>
    </source>
</evidence>
<feature type="binding site" evidence="6">
    <location>
        <begin position="163"/>
        <end position="164"/>
    </location>
    <ligand>
        <name>substrate</name>
    </ligand>
</feature>
<gene>
    <name evidence="10" type="ORF">CTEN210_08888</name>
</gene>
<dbReference type="PANTHER" id="PTHR11931">
    <property type="entry name" value="PHOSPHOGLYCERATE MUTASE"/>
    <property type="match status" value="1"/>
</dbReference>
<feature type="binding site" evidence="6">
    <location>
        <begin position="231"/>
        <end position="232"/>
    </location>
    <ligand>
        <name>substrate</name>
    </ligand>
</feature>
<evidence type="ECO:0000256" key="9">
    <source>
        <dbReference type="SAM" id="SignalP"/>
    </source>
</evidence>
<dbReference type="CDD" id="cd07067">
    <property type="entry name" value="HP_PGM_like"/>
    <property type="match status" value="1"/>
</dbReference>
<dbReference type="InterPro" id="IPR029033">
    <property type="entry name" value="His_PPase_superfam"/>
</dbReference>
<name>A0AAD3H6H2_9STRA</name>
<evidence type="ECO:0000256" key="3">
    <source>
        <dbReference type="ARBA" id="ARBA00023152"/>
    </source>
</evidence>